<evidence type="ECO:0000313" key="8">
    <source>
        <dbReference type="EMBL" id="PCE40847.1"/>
    </source>
</evidence>
<keyword evidence="4 7" id="KW-0812">Transmembrane</keyword>
<comment type="caution">
    <text evidence="8">The sequence shown here is derived from an EMBL/GenBank/DDBJ whole genome shotgun (WGS) entry which is preliminary data.</text>
</comment>
<feature type="transmembrane region" description="Helical" evidence="7">
    <location>
        <begin position="87"/>
        <end position="112"/>
    </location>
</feature>
<dbReference type="InterPro" id="IPR051907">
    <property type="entry name" value="DoxX-like_oxidoreductase"/>
</dbReference>
<evidence type="ECO:0000256" key="1">
    <source>
        <dbReference type="ARBA" id="ARBA00004651"/>
    </source>
</evidence>
<dbReference type="Pfam" id="PF07681">
    <property type="entry name" value="DoxX"/>
    <property type="match status" value="1"/>
</dbReference>
<keyword evidence="3" id="KW-1003">Cell membrane</keyword>
<dbReference type="PANTHER" id="PTHR33452:SF1">
    <property type="entry name" value="INNER MEMBRANE PROTEIN YPHA-RELATED"/>
    <property type="match status" value="1"/>
</dbReference>
<reference evidence="8 9" key="1">
    <citation type="submission" date="2017-09" db="EMBL/GenBank/DDBJ databases">
        <title>The Catabolism of 3,6-Dichlorosalicylic acid is Initiated by the Cytochrome P450 Monooxygenase DsmABC in Rhizorhabdus dicambivorans Ndbn-20.</title>
        <authorList>
            <person name="Na L."/>
        </authorList>
    </citation>
    <scope>NUCLEOTIDE SEQUENCE [LARGE SCALE GENOMIC DNA]</scope>
    <source>
        <strain evidence="8 9">Ndbn-20m</strain>
    </source>
</reference>
<dbReference type="OrthoDB" id="121744at2"/>
<dbReference type="GO" id="GO:0005886">
    <property type="term" value="C:plasma membrane"/>
    <property type="evidence" value="ECO:0007669"/>
    <property type="project" value="UniProtKB-SubCell"/>
</dbReference>
<dbReference type="KEGG" id="rdi:CMV14_22580"/>
<keyword evidence="9" id="KW-1185">Reference proteome</keyword>
<comment type="similarity">
    <text evidence="2">Belongs to the DoxX family.</text>
</comment>
<dbReference type="RefSeq" id="WP_066966768.1">
    <property type="nucleotide sequence ID" value="NZ_CP023449.1"/>
</dbReference>
<feature type="transmembrane region" description="Helical" evidence="7">
    <location>
        <begin position="124"/>
        <end position="146"/>
    </location>
</feature>
<dbReference type="InterPro" id="IPR032808">
    <property type="entry name" value="DoxX"/>
</dbReference>
<keyword evidence="5 7" id="KW-1133">Transmembrane helix</keyword>
<evidence type="ECO:0000256" key="5">
    <source>
        <dbReference type="ARBA" id="ARBA00022989"/>
    </source>
</evidence>
<name>A0A2A4FRQ0_9SPHN</name>
<proteinExistence type="inferred from homology"/>
<evidence type="ECO:0000256" key="3">
    <source>
        <dbReference type="ARBA" id="ARBA00022475"/>
    </source>
</evidence>
<accession>A0A2A4FRQ0</accession>
<protein>
    <submittedName>
        <fullName evidence="8">DoxX family protein</fullName>
    </submittedName>
</protein>
<dbReference type="PANTHER" id="PTHR33452">
    <property type="entry name" value="OXIDOREDUCTASE CATD-RELATED"/>
    <property type="match status" value="1"/>
</dbReference>
<dbReference type="AlphaFoldDB" id="A0A2A4FRQ0"/>
<evidence type="ECO:0000256" key="6">
    <source>
        <dbReference type="ARBA" id="ARBA00023136"/>
    </source>
</evidence>
<keyword evidence="6 7" id="KW-0472">Membrane</keyword>
<evidence type="ECO:0000313" key="9">
    <source>
        <dbReference type="Proteomes" id="UP000218934"/>
    </source>
</evidence>
<sequence length="152" mass="17109">MDRILNFYDRMVALVSNCRLQNLTLLFTRIVLAGVFWRSGRTKVDEGSWFSISDNTYFLFQEEYKGVPLPSDFAAVMATVSEHMFPILLVLGLFTRLSALALLGMTMVIQIFVYPEAWWQVHSLWVAMALVLIVRGAGSISLDAALARGRTA</sequence>
<evidence type="ECO:0000256" key="4">
    <source>
        <dbReference type="ARBA" id="ARBA00022692"/>
    </source>
</evidence>
<dbReference type="EMBL" id="NWUF01000022">
    <property type="protein sequence ID" value="PCE40847.1"/>
    <property type="molecule type" value="Genomic_DNA"/>
</dbReference>
<organism evidence="8 9">
    <name type="scientific">Rhizorhabdus dicambivorans</name>
    <dbReference type="NCBI Taxonomy" id="1850238"/>
    <lineage>
        <taxon>Bacteria</taxon>
        <taxon>Pseudomonadati</taxon>
        <taxon>Pseudomonadota</taxon>
        <taxon>Alphaproteobacteria</taxon>
        <taxon>Sphingomonadales</taxon>
        <taxon>Sphingomonadaceae</taxon>
        <taxon>Rhizorhabdus</taxon>
    </lineage>
</organism>
<evidence type="ECO:0000256" key="2">
    <source>
        <dbReference type="ARBA" id="ARBA00006679"/>
    </source>
</evidence>
<gene>
    <name evidence="8" type="ORF">COO09_18515</name>
</gene>
<dbReference type="Proteomes" id="UP000218934">
    <property type="component" value="Unassembled WGS sequence"/>
</dbReference>
<evidence type="ECO:0000256" key="7">
    <source>
        <dbReference type="SAM" id="Phobius"/>
    </source>
</evidence>
<comment type="subcellular location">
    <subcellularLocation>
        <location evidence="1">Cell membrane</location>
        <topology evidence="1">Multi-pass membrane protein</topology>
    </subcellularLocation>
</comment>